<dbReference type="AlphaFoldDB" id="R7U8E1"/>
<dbReference type="InterPro" id="IPR011333">
    <property type="entry name" value="SKP1/BTB/POZ_sf"/>
</dbReference>
<dbReference type="EnsemblMetazoa" id="CapteT199622">
    <property type="protein sequence ID" value="CapteP199622"/>
    <property type="gene ID" value="CapteG199622"/>
</dbReference>
<dbReference type="OrthoDB" id="19132at2759"/>
<gene>
    <name evidence="4" type="ORF">CAPTEDRAFT_199622</name>
</gene>
<dbReference type="EMBL" id="AMQN01001563">
    <property type="status" value="NOT_ANNOTATED_CDS"/>
    <property type="molecule type" value="Genomic_DNA"/>
</dbReference>
<dbReference type="PANTHER" id="PTHR24412:SF489">
    <property type="entry name" value="RING FINGER DOMAIN AND KELCH REPEAT-CONTAINING PROTEIN DDB_G0271372"/>
    <property type="match status" value="1"/>
</dbReference>
<organism evidence="4">
    <name type="scientific">Capitella teleta</name>
    <name type="common">Polychaete worm</name>
    <dbReference type="NCBI Taxonomy" id="283909"/>
    <lineage>
        <taxon>Eukaryota</taxon>
        <taxon>Metazoa</taxon>
        <taxon>Spiralia</taxon>
        <taxon>Lophotrochozoa</taxon>
        <taxon>Annelida</taxon>
        <taxon>Polychaeta</taxon>
        <taxon>Sedentaria</taxon>
        <taxon>Scolecida</taxon>
        <taxon>Capitellidae</taxon>
        <taxon>Capitella</taxon>
    </lineage>
</organism>
<evidence type="ECO:0000256" key="2">
    <source>
        <dbReference type="ARBA" id="ARBA00022737"/>
    </source>
</evidence>
<evidence type="ECO:0000313" key="6">
    <source>
        <dbReference type="Proteomes" id="UP000014760"/>
    </source>
</evidence>
<evidence type="ECO:0000256" key="1">
    <source>
        <dbReference type="ARBA" id="ARBA00022441"/>
    </source>
</evidence>
<dbReference type="SUPFAM" id="SSF117281">
    <property type="entry name" value="Kelch motif"/>
    <property type="match status" value="1"/>
</dbReference>
<dbReference type="SUPFAM" id="SSF54695">
    <property type="entry name" value="POZ domain"/>
    <property type="match status" value="1"/>
</dbReference>
<name>R7U8E1_CAPTE</name>
<sequence>MSRSGLKERRKKEKRKKKKVHLDFTNSEMMRKLVDYFYSGEIDINSDNVDDKITEIGFLYLDDLKTHCGTFMTSQVDSSNCLAFYRCTRLLGHIESETFMVNSTCIELFRKADPIKSVYNMVYIQSKVQDLFHAKGTKQPTNQEFDPIWDNWQLKQSVPGVCESGAAVSLNTSIFVVGGAERACFRYTPTTDTWIVL</sequence>
<dbReference type="Gene3D" id="3.30.710.10">
    <property type="entry name" value="Potassium Channel Kv1.1, Chain A"/>
    <property type="match status" value="1"/>
</dbReference>
<reference evidence="4 6" key="2">
    <citation type="journal article" date="2013" name="Nature">
        <title>Insights into bilaterian evolution from three spiralian genomes.</title>
        <authorList>
            <person name="Simakov O."/>
            <person name="Marletaz F."/>
            <person name="Cho S.J."/>
            <person name="Edsinger-Gonzales E."/>
            <person name="Havlak P."/>
            <person name="Hellsten U."/>
            <person name="Kuo D.H."/>
            <person name="Larsson T."/>
            <person name="Lv J."/>
            <person name="Arendt D."/>
            <person name="Savage R."/>
            <person name="Osoegawa K."/>
            <person name="de Jong P."/>
            <person name="Grimwood J."/>
            <person name="Chapman J.A."/>
            <person name="Shapiro H."/>
            <person name="Aerts A."/>
            <person name="Otillar R.P."/>
            <person name="Terry A.Y."/>
            <person name="Boore J.L."/>
            <person name="Grigoriev I.V."/>
            <person name="Lindberg D.R."/>
            <person name="Seaver E.C."/>
            <person name="Weisblat D.A."/>
            <person name="Putnam N.H."/>
            <person name="Rokhsar D.S."/>
        </authorList>
    </citation>
    <scope>NUCLEOTIDE SEQUENCE</scope>
    <source>
        <strain evidence="4 6">I ESC-2004</strain>
    </source>
</reference>
<reference evidence="5" key="3">
    <citation type="submission" date="2015-06" db="UniProtKB">
        <authorList>
            <consortium name="EnsemblMetazoa"/>
        </authorList>
    </citation>
    <scope>IDENTIFICATION</scope>
</reference>
<dbReference type="HOGENOM" id="CLU_1385372_0_0_1"/>
<keyword evidence="1" id="KW-0880">Kelch repeat</keyword>
<feature type="domain" description="BTB" evidence="3">
    <location>
        <begin position="12"/>
        <end position="74"/>
    </location>
</feature>
<dbReference type="Gene3D" id="2.120.10.80">
    <property type="entry name" value="Kelch-type beta propeller"/>
    <property type="match status" value="1"/>
</dbReference>
<dbReference type="InterPro" id="IPR000210">
    <property type="entry name" value="BTB/POZ_dom"/>
</dbReference>
<protein>
    <recommendedName>
        <fullName evidence="3">BTB domain-containing protein</fullName>
    </recommendedName>
</protein>
<evidence type="ECO:0000259" key="3">
    <source>
        <dbReference type="Pfam" id="PF00651"/>
    </source>
</evidence>
<proteinExistence type="predicted"/>
<accession>R7U8E1</accession>
<dbReference type="InterPro" id="IPR015915">
    <property type="entry name" value="Kelch-typ_b-propeller"/>
</dbReference>
<reference evidence="6" key="1">
    <citation type="submission" date="2012-12" db="EMBL/GenBank/DDBJ databases">
        <authorList>
            <person name="Hellsten U."/>
            <person name="Grimwood J."/>
            <person name="Chapman J.A."/>
            <person name="Shapiro H."/>
            <person name="Aerts A."/>
            <person name="Otillar R.P."/>
            <person name="Terry A.Y."/>
            <person name="Boore J.L."/>
            <person name="Simakov O."/>
            <person name="Marletaz F."/>
            <person name="Cho S.-J."/>
            <person name="Edsinger-Gonzales E."/>
            <person name="Havlak P."/>
            <person name="Kuo D.-H."/>
            <person name="Larsson T."/>
            <person name="Lv J."/>
            <person name="Arendt D."/>
            <person name="Savage R."/>
            <person name="Osoegawa K."/>
            <person name="de Jong P."/>
            <person name="Lindberg D.R."/>
            <person name="Seaver E.C."/>
            <person name="Weisblat D.A."/>
            <person name="Putnam N.H."/>
            <person name="Grigoriev I.V."/>
            <person name="Rokhsar D.S."/>
        </authorList>
    </citation>
    <scope>NUCLEOTIDE SEQUENCE</scope>
    <source>
        <strain evidence="6">I ESC-2004</strain>
    </source>
</reference>
<dbReference type="Pfam" id="PF00651">
    <property type="entry name" value="BTB"/>
    <property type="match status" value="1"/>
</dbReference>
<dbReference type="PANTHER" id="PTHR24412">
    <property type="entry name" value="KELCH PROTEIN"/>
    <property type="match status" value="1"/>
</dbReference>
<dbReference type="EMBL" id="KB303857">
    <property type="protein sequence ID" value="ELU02650.1"/>
    <property type="molecule type" value="Genomic_DNA"/>
</dbReference>
<keyword evidence="6" id="KW-1185">Reference proteome</keyword>
<dbReference type="Proteomes" id="UP000014760">
    <property type="component" value="Unassembled WGS sequence"/>
</dbReference>
<evidence type="ECO:0000313" key="4">
    <source>
        <dbReference type="EMBL" id="ELU02650.1"/>
    </source>
</evidence>
<evidence type="ECO:0000313" key="5">
    <source>
        <dbReference type="EnsemblMetazoa" id="CapteP199622"/>
    </source>
</evidence>
<keyword evidence="2" id="KW-0677">Repeat</keyword>
<dbReference type="STRING" id="283909.R7U8E1"/>